<evidence type="ECO:0000256" key="4">
    <source>
        <dbReference type="ARBA" id="ARBA00022692"/>
    </source>
</evidence>
<evidence type="ECO:0000256" key="5">
    <source>
        <dbReference type="ARBA" id="ARBA00022989"/>
    </source>
</evidence>
<gene>
    <name evidence="10" type="ORF">H7313_07725</name>
</gene>
<dbReference type="Proteomes" id="UP000587396">
    <property type="component" value="Unassembled WGS sequence"/>
</dbReference>
<feature type="transmembrane region" description="Helical" evidence="8">
    <location>
        <begin position="90"/>
        <end position="108"/>
    </location>
</feature>
<feature type="transmembrane region" description="Helical" evidence="8">
    <location>
        <begin position="228"/>
        <end position="247"/>
    </location>
</feature>
<dbReference type="Gene3D" id="3.40.720.10">
    <property type="entry name" value="Alkaline Phosphatase, subunit A"/>
    <property type="match status" value="1"/>
</dbReference>
<feature type="region of interest" description="Disordered" evidence="7">
    <location>
        <begin position="1"/>
        <end position="28"/>
    </location>
</feature>
<comment type="subcellular location">
    <subcellularLocation>
        <location evidence="1">Cell membrane</location>
        <topology evidence="1">Multi-pass membrane protein</topology>
    </subcellularLocation>
</comment>
<name>A0A842JHH2_9ACTN</name>
<feature type="domain" description="Sulfatase N-terminal" evidence="9">
    <location>
        <begin position="319"/>
        <end position="603"/>
    </location>
</feature>
<keyword evidence="3" id="KW-1003">Cell membrane</keyword>
<comment type="caution">
    <text evidence="10">The sequence shown here is derived from an EMBL/GenBank/DDBJ whole genome shotgun (WGS) entry which is preliminary data.</text>
</comment>
<keyword evidence="4 8" id="KW-0812">Transmembrane</keyword>
<evidence type="ECO:0000313" key="10">
    <source>
        <dbReference type="EMBL" id="MBC2889235.1"/>
    </source>
</evidence>
<evidence type="ECO:0000256" key="6">
    <source>
        <dbReference type="ARBA" id="ARBA00023136"/>
    </source>
</evidence>
<dbReference type="PANTHER" id="PTHR47371">
    <property type="entry name" value="LIPOTEICHOIC ACID SYNTHASE"/>
    <property type="match status" value="1"/>
</dbReference>
<keyword evidence="6 8" id="KW-0472">Membrane</keyword>
<evidence type="ECO:0000256" key="2">
    <source>
        <dbReference type="ARBA" id="ARBA00004936"/>
    </source>
</evidence>
<dbReference type="GO" id="GO:0005886">
    <property type="term" value="C:plasma membrane"/>
    <property type="evidence" value="ECO:0007669"/>
    <property type="project" value="UniProtKB-SubCell"/>
</dbReference>
<evidence type="ECO:0000259" key="9">
    <source>
        <dbReference type="Pfam" id="PF00884"/>
    </source>
</evidence>
<evidence type="ECO:0000256" key="7">
    <source>
        <dbReference type="SAM" id="MobiDB-lite"/>
    </source>
</evidence>
<dbReference type="EMBL" id="JACMSE010000004">
    <property type="protein sequence ID" value="MBC2889235.1"/>
    <property type="molecule type" value="Genomic_DNA"/>
</dbReference>
<dbReference type="InterPro" id="IPR050448">
    <property type="entry name" value="OpgB/LTA_synthase_biosynth"/>
</dbReference>
<dbReference type="SUPFAM" id="SSF53649">
    <property type="entry name" value="Alkaline phosphatase-like"/>
    <property type="match status" value="1"/>
</dbReference>
<dbReference type="CDD" id="cd16015">
    <property type="entry name" value="LTA_synthase"/>
    <property type="match status" value="1"/>
</dbReference>
<dbReference type="InterPro" id="IPR000917">
    <property type="entry name" value="Sulfatase_N"/>
</dbReference>
<comment type="pathway">
    <text evidence="2">Cell wall biogenesis; lipoteichoic acid biosynthesis.</text>
</comment>
<evidence type="ECO:0000256" key="8">
    <source>
        <dbReference type="SAM" id="Phobius"/>
    </source>
</evidence>
<protein>
    <submittedName>
        <fullName evidence="10">LTA synthase family protein</fullName>
    </submittedName>
</protein>
<keyword evidence="5 8" id="KW-1133">Transmembrane helix</keyword>
<organism evidence="10 11">
    <name type="scientific">Gordonibacter massiliensis</name>
    <name type="common">ex Traore et al. 2017</name>
    <dbReference type="NCBI Taxonomy" id="1841863"/>
    <lineage>
        <taxon>Bacteria</taxon>
        <taxon>Bacillati</taxon>
        <taxon>Actinomycetota</taxon>
        <taxon>Coriobacteriia</taxon>
        <taxon>Eggerthellales</taxon>
        <taxon>Eggerthellaceae</taxon>
        <taxon>Gordonibacter</taxon>
    </lineage>
</organism>
<evidence type="ECO:0000256" key="1">
    <source>
        <dbReference type="ARBA" id="ARBA00004651"/>
    </source>
</evidence>
<reference evidence="10 11" key="1">
    <citation type="submission" date="2020-08" db="EMBL/GenBank/DDBJ databases">
        <authorList>
            <person name="Liu C."/>
            <person name="Sun Q."/>
        </authorList>
    </citation>
    <scope>NUCLEOTIDE SEQUENCE [LARGE SCALE GENOMIC DNA]</scope>
    <source>
        <strain evidence="10 11">N22</strain>
    </source>
</reference>
<evidence type="ECO:0000313" key="11">
    <source>
        <dbReference type="Proteomes" id="UP000587396"/>
    </source>
</evidence>
<feature type="transmembrane region" description="Helical" evidence="8">
    <location>
        <begin position="201"/>
        <end position="221"/>
    </location>
</feature>
<feature type="transmembrane region" description="Helical" evidence="8">
    <location>
        <begin position="58"/>
        <end position="78"/>
    </location>
</feature>
<dbReference type="RefSeq" id="WP_185905097.1">
    <property type="nucleotide sequence ID" value="NZ_JACMSE010000004.1"/>
</dbReference>
<feature type="compositionally biased region" description="Low complexity" evidence="7">
    <location>
        <begin position="1"/>
        <end position="11"/>
    </location>
</feature>
<feature type="transmembrane region" description="Helical" evidence="8">
    <location>
        <begin position="150"/>
        <end position="170"/>
    </location>
</feature>
<feature type="transmembrane region" description="Helical" evidence="8">
    <location>
        <begin position="33"/>
        <end position="52"/>
    </location>
</feature>
<evidence type="ECO:0000256" key="3">
    <source>
        <dbReference type="ARBA" id="ARBA00022475"/>
    </source>
</evidence>
<dbReference type="Pfam" id="PF00884">
    <property type="entry name" value="Sulfatase"/>
    <property type="match status" value="1"/>
</dbReference>
<feature type="transmembrane region" description="Helical" evidence="8">
    <location>
        <begin position="123"/>
        <end position="143"/>
    </location>
</feature>
<dbReference type="InterPro" id="IPR017850">
    <property type="entry name" value="Alkaline_phosphatase_core_sf"/>
</dbReference>
<accession>A0A842JHH2</accession>
<proteinExistence type="predicted"/>
<sequence length="697" mass="73840">MTLSRPRLSAPLRPPAPEDPSPTARMRPKRPEVVGALLGAAFALGLCAYAAAGFADAPWQAVAAAALAIAACSCAPLARGRLPERGRRAAGAARPFAVALAVPAGFYLLERPWNDGLFAMDPYYAAANLCVLALLFAVVYFAGQRSRASVAAFLAACLAAGVANHFVIAFKGQPIVPADLFALSTAASVGSGYTFALDARLLEALAAFAACCAVLAFLPKVPATPRRVAANAVCALAVAGCFGWWMGSYDIEEAYACPVDVWGVKESYAERGSALCFLKRVQDLSPAEPDGYAAAAADELLARHADAVLEDGADRPSAPTVIAVMNETFADLSRYPGLADTDARPAYYHDIAASALEAGDAYVSALGGGTCNSEFEFLTGSSMGYLGGGVYPYVLYDLDGSESLVSYFSSLGYATHAVHPAESANWRRDRVYGQLGFDDFADGRAFSEADTLRGLATDRATYDHVLDLLAADEGPQFVFDVTIQNHGGYDVGGIAEEDAVSVPLADGLASSELDEYASCIRQADRDLAYLVERLDALERPVVLCFFGDHQPGFSDWLFEATYGAQADEMGLDAVQERYTVPYLIWANEAARENGAQAPERGGESMGARSSLNYLGAKVVEAAGLPTTSYQRFLLAASESVPAVNLNGYLAADGVWRWFGEEGDGEAVDTLRSYAIVQYDNLFNKEARSAFWGRAAGA</sequence>
<dbReference type="PANTHER" id="PTHR47371:SF3">
    <property type="entry name" value="PHOSPHOGLYCEROL TRANSFERASE I"/>
    <property type="match status" value="1"/>
</dbReference>
<dbReference type="AlphaFoldDB" id="A0A842JHH2"/>
<keyword evidence="11" id="KW-1185">Reference proteome</keyword>